<dbReference type="Gene3D" id="3.40.140.10">
    <property type="entry name" value="Cytidine Deaminase, domain 2"/>
    <property type="match status" value="1"/>
</dbReference>
<comment type="caution">
    <text evidence="4">The sequence shown here is derived from an EMBL/GenBank/DDBJ whole genome shotgun (WGS) entry which is preliminary data.</text>
</comment>
<dbReference type="GO" id="GO:0097163">
    <property type="term" value="F:sulfur carrier activity"/>
    <property type="evidence" value="ECO:0007669"/>
    <property type="project" value="UniProtKB-UniRule"/>
</dbReference>
<dbReference type="Pfam" id="PF02634">
    <property type="entry name" value="FdhD-NarQ"/>
    <property type="match status" value="1"/>
</dbReference>
<dbReference type="InterPro" id="IPR003786">
    <property type="entry name" value="FdhD"/>
</dbReference>
<dbReference type="NCBIfam" id="TIGR00129">
    <property type="entry name" value="fdhD_narQ"/>
    <property type="match status" value="1"/>
</dbReference>
<dbReference type="HAMAP" id="MF_00187">
    <property type="entry name" value="FdhD"/>
    <property type="match status" value="1"/>
</dbReference>
<keyword evidence="2 3" id="KW-0501">Molybdenum cofactor biosynthesis</keyword>
<proteinExistence type="inferred from homology"/>
<comment type="subcellular location">
    <subcellularLocation>
        <location evidence="3">Cytoplasm</location>
    </subcellularLocation>
</comment>
<evidence type="ECO:0000256" key="2">
    <source>
        <dbReference type="ARBA" id="ARBA00023150"/>
    </source>
</evidence>
<name>A0A7X0HPD4_9BACI</name>
<dbReference type="AlphaFoldDB" id="A0A7X0HPD4"/>
<protein>
    <recommendedName>
        <fullName evidence="3">Sulfur carrier protein FdhD</fullName>
    </recommendedName>
</protein>
<sequence>MNLRKAKVIKFYSENFDESNDDIAVEYPLTVWVNGEELLTLVCSPGNLKELVIGILASEGFIRSLDQIESLSIDYSKGFAYVELVKKSPILNKDLTKRYLGSCCGKSRQLFLYNDVKTAKTIMTRTMISVQQCLSLMEKMQTCSAEFLLTGGLHNAALCTKEGVVIVRSDIGRHNALDKIYGHCLKNRISLKDKVIVFSGRISSEVLLKVSKIGVGIILSKSAPTSLALELADELGITAVGFIRENRLNIYTHPERIVEI</sequence>
<dbReference type="GO" id="GO:0005737">
    <property type="term" value="C:cytoplasm"/>
    <property type="evidence" value="ECO:0007669"/>
    <property type="project" value="UniProtKB-SubCell"/>
</dbReference>
<evidence type="ECO:0000313" key="4">
    <source>
        <dbReference type="EMBL" id="MBB6444469.1"/>
    </source>
</evidence>
<dbReference type="RefSeq" id="WP_184523540.1">
    <property type="nucleotide sequence ID" value="NZ_JACHGK010000002.1"/>
</dbReference>
<dbReference type="Gene3D" id="3.10.20.10">
    <property type="match status" value="1"/>
</dbReference>
<dbReference type="SUPFAM" id="SSF53927">
    <property type="entry name" value="Cytidine deaminase-like"/>
    <property type="match status" value="1"/>
</dbReference>
<reference evidence="4 5" key="1">
    <citation type="submission" date="2020-08" db="EMBL/GenBank/DDBJ databases">
        <title>Genomic Encyclopedia of Type Strains, Phase IV (KMG-IV): sequencing the most valuable type-strain genomes for metagenomic binning, comparative biology and taxonomic classification.</title>
        <authorList>
            <person name="Goeker M."/>
        </authorList>
    </citation>
    <scope>NUCLEOTIDE SEQUENCE [LARGE SCALE GENOMIC DNA]</scope>
    <source>
        <strain evidence="4 5">DSM 5391</strain>
    </source>
</reference>
<feature type="active site" description="Cysteine persulfide intermediate" evidence="3">
    <location>
        <position position="104"/>
    </location>
</feature>
<dbReference type="EMBL" id="JACHGK010000002">
    <property type="protein sequence ID" value="MBB6444469.1"/>
    <property type="molecule type" value="Genomic_DNA"/>
</dbReference>
<dbReference type="GO" id="GO:0006777">
    <property type="term" value="P:Mo-molybdopterin cofactor biosynthetic process"/>
    <property type="evidence" value="ECO:0007669"/>
    <property type="project" value="UniProtKB-UniRule"/>
</dbReference>
<dbReference type="PIRSF" id="PIRSF015626">
    <property type="entry name" value="FdhD"/>
    <property type="match status" value="1"/>
</dbReference>
<dbReference type="InterPro" id="IPR016193">
    <property type="entry name" value="Cytidine_deaminase-like"/>
</dbReference>
<evidence type="ECO:0000313" key="5">
    <source>
        <dbReference type="Proteomes" id="UP000531594"/>
    </source>
</evidence>
<dbReference type="PANTHER" id="PTHR30592">
    <property type="entry name" value="FORMATE DEHYDROGENASE"/>
    <property type="match status" value="1"/>
</dbReference>
<dbReference type="Proteomes" id="UP000531594">
    <property type="component" value="Unassembled WGS sequence"/>
</dbReference>
<dbReference type="GO" id="GO:0016783">
    <property type="term" value="F:sulfurtransferase activity"/>
    <property type="evidence" value="ECO:0007669"/>
    <property type="project" value="InterPro"/>
</dbReference>
<organism evidence="4 5">
    <name type="scientific">Bacillus benzoevorans</name>
    <dbReference type="NCBI Taxonomy" id="1456"/>
    <lineage>
        <taxon>Bacteria</taxon>
        <taxon>Bacillati</taxon>
        <taxon>Bacillota</taxon>
        <taxon>Bacilli</taxon>
        <taxon>Bacillales</taxon>
        <taxon>Bacillaceae</taxon>
        <taxon>Bacillus</taxon>
    </lineage>
</organism>
<comment type="function">
    <text evidence="3">Required for formate dehydrogenase (FDH) activity. Acts as a sulfur carrier protein that transfers sulfur from IscS to the molybdenum cofactor prior to its insertion into FDH.</text>
</comment>
<keyword evidence="1 3" id="KW-0963">Cytoplasm</keyword>
<dbReference type="PANTHER" id="PTHR30592:SF1">
    <property type="entry name" value="SULFUR CARRIER PROTEIN FDHD"/>
    <property type="match status" value="1"/>
</dbReference>
<gene>
    <name evidence="3" type="primary">fdhD</name>
    <name evidence="4" type="ORF">HNR53_001077</name>
</gene>
<evidence type="ECO:0000256" key="1">
    <source>
        <dbReference type="ARBA" id="ARBA00022490"/>
    </source>
</evidence>
<keyword evidence="5" id="KW-1185">Reference proteome</keyword>
<feature type="binding site" evidence="3">
    <location>
        <begin position="242"/>
        <end position="247"/>
    </location>
    <ligand>
        <name>Mo-bis(molybdopterin guanine dinucleotide)</name>
        <dbReference type="ChEBI" id="CHEBI:60539"/>
    </ligand>
</feature>
<accession>A0A7X0HPD4</accession>
<evidence type="ECO:0000256" key="3">
    <source>
        <dbReference type="HAMAP-Rule" id="MF_00187"/>
    </source>
</evidence>
<comment type="similarity">
    <text evidence="3">Belongs to the FdhD family.</text>
</comment>